<dbReference type="Proteomes" id="UP001529510">
    <property type="component" value="Unassembled WGS sequence"/>
</dbReference>
<protein>
    <recommendedName>
        <fullName evidence="3">Fibronectin type-III domain-containing protein</fullName>
    </recommendedName>
</protein>
<organism evidence="1 2">
    <name type="scientific">Cirrhinus mrigala</name>
    <name type="common">Mrigala</name>
    <dbReference type="NCBI Taxonomy" id="683832"/>
    <lineage>
        <taxon>Eukaryota</taxon>
        <taxon>Metazoa</taxon>
        <taxon>Chordata</taxon>
        <taxon>Craniata</taxon>
        <taxon>Vertebrata</taxon>
        <taxon>Euteleostomi</taxon>
        <taxon>Actinopterygii</taxon>
        <taxon>Neopterygii</taxon>
        <taxon>Teleostei</taxon>
        <taxon>Ostariophysi</taxon>
        <taxon>Cypriniformes</taxon>
        <taxon>Cyprinidae</taxon>
        <taxon>Labeoninae</taxon>
        <taxon>Labeonini</taxon>
        <taxon>Cirrhinus</taxon>
    </lineage>
</organism>
<keyword evidence="2" id="KW-1185">Reference proteome</keyword>
<feature type="non-terminal residue" evidence="1">
    <location>
        <position position="1"/>
    </location>
</feature>
<dbReference type="InterPro" id="IPR003961">
    <property type="entry name" value="FN3_dom"/>
</dbReference>
<gene>
    <name evidence="1" type="ORF">M9458_004737</name>
</gene>
<reference evidence="1 2" key="1">
    <citation type="submission" date="2024-05" db="EMBL/GenBank/DDBJ databases">
        <title>Genome sequencing and assembly of Indian major carp, Cirrhinus mrigala (Hamilton, 1822).</title>
        <authorList>
            <person name="Mohindra V."/>
            <person name="Chowdhury L.M."/>
            <person name="Lal K."/>
            <person name="Jena J.K."/>
        </authorList>
    </citation>
    <scope>NUCLEOTIDE SEQUENCE [LARGE SCALE GENOMIC DNA]</scope>
    <source>
        <strain evidence="1">CM1030</strain>
        <tissue evidence="1">Blood</tissue>
    </source>
</reference>
<name>A0ABD0RTU4_CIRMR</name>
<evidence type="ECO:0000313" key="2">
    <source>
        <dbReference type="Proteomes" id="UP001529510"/>
    </source>
</evidence>
<comment type="caution">
    <text evidence="1">The sequence shown here is derived from an EMBL/GenBank/DDBJ whole genome shotgun (WGS) entry which is preliminary data.</text>
</comment>
<sequence length="77" mass="8566">PEVPLIHQAYSKHSDSIIVDYIIRAENEDGFFSETLVNTSPNTVVGLLPYTQYTLSVMSQPSLPVNARTGKLTTDFH</sequence>
<proteinExistence type="predicted"/>
<evidence type="ECO:0008006" key="3">
    <source>
        <dbReference type="Google" id="ProtNLM"/>
    </source>
</evidence>
<dbReference type="CDD" id="cd00063">
    <property type="entry name" value="FN3"/>
    <property type="match status" value="1"/>
</dbReference>
<dbReference type="SUPFAM" id="SSF49265">
    <property type="entry name" value="Fibronectin type III"/>
    <property type="match status" value="1"/>
</dbReference>
<dbReference type="AlphaFoldDB" id="A0ABD0RTU4"/>
<dbReference type="InterPro" id="IPR036116">
    <property type="entry name" value="FN3_sf"/>
</dbReference>
<accession>A0ABD0RTU4</accession>
<dbReference type="EMBL" id="JAMKFB020000002">
    <property type="protein sequence ID" value="KAL0201550.1"/>
    <property type="molecule type" value="Genomic_DNA"/>
</dbReference>
<evidence type="ECO:0000313" key="1">
    <source>
        <dbReference type="EMBL" id="KAL0201550.1"/>
    </source>
</evidence>